<proteinExistence type="predicted"/>
<keyword evidence="3" id="KW-1185">Reference proteome</keyword>
<sequence length="101" mass="11846">MRDVTIRPAWLVRPMSNRRSLLIEWRFDELKDLLRNVLDIHLSNKDFTEYKEVKEVSRGIMLATTENDDEDHNKEEEEKLSKSTVGDNGNNSVSNLHMDDT</sequence>
<feature type="compositionally biased region" description="Polar residues" evidence="1">
    <location>
        <begin position="82"/>
        <end position="95"/>
    </location>
</feature>
<gene>
    <name evidence="2" type="ORF">RhiirA4_476953</name>
</gene>
<evidence type="ECO:0000313" key="3">
    <source>
        <dbReference type="Proteomes" id="UP000234323"/>
    </source>
</evidence>
<evidence type="ECO:0000313" key="2">
    <source>
        <dbReference type="EMBL" id="PKY56563.1"/>
    </source>
</evidence>
<reference evidence="2 3" key="1">
    <citation type="submission" date="2015-10" db="EMBL/GenBank/DDBJ databases">
        <title>Genome analyses suggest a sexual origin of heterokaryosis in a supposedly ancient asexual fungus.</title>
        <authorList>
            <person name="Ropars J."/>
            <person name="Sedzielewska K."/>
            <person name="Noel J."/>
            <person name="Charron P."/>
            <person name="Farinelli L."/>
            <person name="Marton T."/>
            <person name="Kruger M."/>
            <person name="Pelin A."/>
            <person name="Brachmann A."/>
            <person name="Corradi N."/>
        </authorList>
    </citation>
    <scope>NUCLEOTIDE SEQUENCE [LARGE SCALE GENOMIC DNA]</scope>
    <source>
        <strain evidence="2 3">A4</strain>
    </source>
</reference>
<protein>
    <submittedName>
        <fullName evidence="2">Uncharacterized protein</fullName>
    </submittedName>
</protein>
<dbReference type="EMBL" id="LLXI01002227">
    <property type="protein sequence ID" value="PKY56563.1"/>
    <property type="molecule type" value="Genomic_DNA"/>
</dbReference>
<evidence type="ECO:0000256" key="1">
    <source>
        <dbReference type="SAM" id="MobiDB-lite"/>
    </source>
</evidence>
<comment type="caution">
    <text evidence="2">The sequence shown here is derived from an EMBL/GenBank/DDBJ whole genome shotgun (WGS) entry which is preliminary data.</text>
</comment>
<organism evidence="2 3">
    <name type="scientific">Rhizophagus irregularis</name>
    <dbReference type="NCBI Taxonomy" id="588596"/>
    <lineage>
        <taxon>Eukaryota</taxon>
        <taxon>Fungi</taxon>
        <taxon>Fungi incertae sedis</taxon>
        <taxon>Mucoromycota</taxon>
        <taxon>Glomeromycotina</taxon>
        <taxon>Glomeromycetes</taxon>
        <taxon>Glomerales</taxon>
        <taxon>Glomeraceae</taxon>
        <taxon>Rhizophagus</taxon>
    </lineage>
</organism>
<dbReference type="AlphaFoldDB" id="A0A2I1HCE6"/>
<feature type="region of interest" description="Disordered" evidence="1">
    <location>
        <begin position="64"/>
        <end position="101"/>
    </location>
</feature>
<accession>A0A2I1HCE6</accession>
<name>A0A2I1HCE6_9GLOM</name>
<feature type="compositionally biased region" description="Basic and acidic residues" evidence="1">
    <location>
        <begin position="71"/>
        <end position="81"/>
    </location>
</feature>
<dbReference type="Proteomes" id="UP000234323">
    <property type="component" value="Unassembled WGS sequence"/>
</dbReference>